<name>A0ACC2TLH7_9FUNG</name>
<dbReference type="Proteomes" id="UP001165960">
    <property type="component" value="Unassembled WGS sequence"/>
</dbReference>
<dbReference type="EMBL" id="QTSX02002442">
    <property type="protein sequence ID" value="KAJ9075508.1"/>
    <property type="molecule type" value="Genomic_DNA"/>
</dbReference>
<accession>A0ACC2TLH7</accession>
<organism evidence="1 2">
    <name type="scientific">Entomophthora muscae</name>
    <dbReference type="NCBI Taxonomy" id="34485"/>
    <lineage>
        <taxon>Eukaryota</taxon>
        <taxon>Fungi</taxon>
        <taxon>Fungi incertae sedis</taxon>
        <taxon>Zoopagomycota</taxon>
        <taxon>Entomophthoromycotina</taxon>
        <taxon>Entomophthoromycetes</taxon>
        <taxon>Entomophthorales</taxon>
        <taxon>Entomophthoraceae</taxon>
        <taxon>Entomophthora</taxon>
    </lineage>
</organism>
<gene>
    <name evidence="1" type="ORF">DSO57_1035423</name>
</gene>
<reference evidence="1" key="1">
    <citation type="submission" date="2022-04" db="EMBL/GenBank/DDBJ databases">
        <title>Genome of the entomopathogenic fungus Entomophthora muscae.</title>
        <authorList>
            <person name="Elya C."/>
            <person name="Lovett B.R."/>
            <person name="Lee E."/>
            <person name="Macias A.M."/>
            <person name="Hajek A.E."/>
            <person name="De Bivort B.L."/>
            <person name="Kasson M.T."/>
            <person name="De Fine Licht H.H."/>
            <person name="Stajich J.E."/>
        </authorList>
    </citation>
    <scope>NUCLEOTIDE SEQUENCE</scope>
    <source>
        <strain evidence="1">Berkeley</strain>
    </source>
</reference>
<keyword evidence="2" id="KW-1185">Reference proteome</keyword>
<evidence type="ECO:0000313" key="1">
    <source>
        <dbReference type="EMBL" id="KAJ9075508.1"/>
    </source>
</evidence>
<proteinExistence type="predicted"/>
<protein>
    <submittedName>
        <fullName evidence="1">Uncharacterized protein</fullName>
    </submittedName>
</protein>
<comment type="caution">
    <text evidence="1">The sequence shown here is derived from an EMBL/GenBank/DDBJ whole genome shotgun (WGS) entry which is preliminary data.</text>
</comment>
<evidence type="ECO:0000313" key="2">
    <source>
        <dbReference type="Proteomes" id="UP001165960"/>
    </source>
</evidence>
<sequence length="456" mass="50780">MHKEVQTNSSDIVEWVARPFDQEDVEISRSFRQGTLDCRDILAVEKYQREGIIGALVLPNSLVQYGIGWFRTVPIGFEGQYVGDPDAEGDPLKPKEKDDFSLKLLASIFIAANSNQEFCEAGGLVDLLQCDLKIPKALIIKKNPIESKDLPSSSSNTKPKRAPSPLHQRETPPKKHQLSASPRVQDRDESSPPSSNTGNFTPQNGSRATSEITEVQDKEPVSDSTTLPLEVHNEKATPSNRAETPISIQETLPDSDQEFWSVLRNQELNPKQVQLTTELETSYWSDKYTVQSDFALENFKKYAVHFFIASRTPTDLSLDKSIDLSGSAEDIAARMLGLIRSLCQNKKSLHHDKKVVFNQALYLVGLYLAGKNEAEFAEFLAKHDLKKGSGISSVTRIASVSLLVARIWDKKAPIARMGNLHANFFKLHNQLGKVGGSQMEAAIHHLQQKPLLPQMP</sequence>